<feature type="compositionally biased region" description="Polar residues" evidence="1">
    <location>
        <begin position="36"/>
        <end position="47"/>
    </location>
</feature>
<reference evidence="2" key="1">
    <citation type="submission" date="2020-05" db="EMBL/GenBank/DDBJ databases">
        <title>WGS assembly of Panicum virgatum.</title>
        <authorList>
            <person name="Lovell J.T."/>
            <person name="Jenkins J."/>
            <person name="Shu S."/>
            <person name="Juenger T.E."/>
            <person name="Schmutz J."/>
        </authorList>
    </citation>
    <scope>NUCLEOTIDE SEQUENCE</scope>
    <source>
        <strain evidence="2">AP13</strain>
    </source>
</reference>
<name>A0A8T0QUV0_PANVG</name>
<sequence>MLGGLHARLTRGEHRLAAVPSCATPLLPVSPSSLSRATNCSLTRTRPSSSSSRARARAEQTHHRPSHRSPPSGCPASIPYAQTFPTTSSNFPKPQPNSSSAQSTGIEALDHHEQ</sequence>
<proteinExistence type="predicted"/>
<gene>
    <name evidence="2" type="ORF">PVAP13_6NG071432</name>
</gene>
<organism evidence="2 3">
    <name type="scientific">Panicum virgatum</name>
    <name type="common">Blackwell switchgrass</name>
    <dbReference type="NCBI Taxonomy" id="38727"/>
    <lineage>
        <taxon>Eukaryota</taxon>
        <taxon>Viridiplantae</taxon>
        <taxon>Streptophyta</taxon>
        <taxon>Embryophyta</taxon>
        <taxon>Tracheophyta</taxon>
        <taxon>Spermatophyta</taxon>
        <taxon>Magnoliopsida</taxon>
        <taxon>Liliopsida</taxon>
        <taxon>Poales</taxon>
        <taxon>Poaceae</taxon>
        <taxon>PACMAD clade</taxon>
        <taxon>Panicoideae</taxon>
        <taxon>Panicodae</taxon>
        <taxon>Paniceae</taxon>
        <taxon>Panicinae</taxon>
        <taxon>Panicum</taxon>
        <taxon>Panicum sect. Hiantes</taxon>
    </lineage>
</organism>
<feature type="compositionally biased region" description="Low complexity" evidence="1">
    <location>
        <begin position="25"/>
        <end position="35"/>
    </location>
</feature>
<dbReference type="EMBL" id="CM029048">
    <property type="protein sequence ID" value="KAG2576800.1"/>
    <property type="molecule type" value="Genomic_DNA"/>
</dbReference>
<dbReference type="Proteomes" id="UP000823388">
    <property type="component" value="Chromosome 6N"/>
</dbReference>
<feature type="region of interest" description="Disordered" evidence="1">
    <location>
        <begin position="1"/>
        <end position="114"/>
    </location>
</feature>
<protein>
    <submittedName>
        <fullName evidence="2">Uncharacterized protein</fullName>
    </submittedName>
</protein>
<comment type="caution">
    <text evidence="2">The sequence shown here is derived from an EMBL/GenBank/DDBJ whole genome shotgun (WGS) entry which is preliminary data.</text>
</comment>
<evidence type="ECO:0000313" key="2">
    <source>
        <dbReference type="EMBL" id="KAG2576800.1"/>
    </source>
</evidence>
<evidence type="ECO:0000313" key="3">
    <source>
        <dbReference type="Proteomes" id="UP000823388"/>
    </source>
</evidence>
<feature type="compositionally biased region" description="Polar residues" evidence="1">
    <location>
        <begin position="83"/>
        <end position="105"/>
    </location>
</feature>
<accession>A0A8T0QUV0</accession>
<dbReference type="AlphaFoldDB" id="A0A8T0QUV0"/>
<keyword evidence="3" id="KW-1185">Reference proteome</keyword>
<evidence type="ECO:0000256" key="1">
    <source>
        <dbReference type="SAM" id="MobiDB-lite"/>
    </source>
</evidence>